<feature type="transmembrane region" description="Helical" evidence="2">
    <location>
        <begin position="803"/>
        <end position="825"/>
    </location>
</feature>
<feature type="transmembrane region" description="Helical" evidence="2">
    <location>
        <begin position="772"/>
        <end position="797"/>
    </location>
</feature>
<dbReference type="Proteomes" id="UP001589610">
    <property type="component" value="Unassembled WGS sequence"/>
</dbReference>
<protein>
    <recommendedName>
        <fullName evidence="5">Integral membrane protein</fullName>
    </recommendedName>
</protein>
<gene>
    <name evidence="3" type="ORF">ACFFRH_14625</name>
</gene>
<dbReference type="InterPro" id="IPR017850">
    <property type="entry name" value="Alkaline_phosphatase_core_sf"/>
</dbReference>
<name>A0ABV5TF59_9ACTN</name>
<feature type="transmembrane region" description="Helical" evidence="2">
    <location>
        <begin position="683"/>
        <end position="703"/>
    </location>
</feature>
<feature type="transmembrane region" description="Helical" evidence="2">
    <location>
        <begin position="658"/>
        <end position="676"/>
    </location>
</feature>
<comment type="caution">
    <text evidence="3">The sequence shown here is derived from an EMBL/GenBank/DDBJ whole genome shotgun (WGS) entry which is preliminary data.</text>
</comment>
<evidence type="ECO:0008006" key="5">
    <source>
        <dbReference type="Google" id="ProtNLM"/>
    </source>
</evidence>
<dbReference type="Gene3D" id="3.40.720.10">
    <property type="entry name" value="Alkaline Phosphatase, subunit A"/>
    <property type="match status" value="1"/>
</dbReference>
<keyword evidence="4" id="KW-1185">Reference proteome</keyword>
<dbReference type="RefSeq" id="WP_344748545.1">
    <property type="nucleotide sequence ID" value="NZ_BAAAWW010000161.1"/>
</dbReference>
<feature type="region of interest" description="Disordered" evidence="1">
    <location>
        <begin position="1"/>
        <end position="47"/>
    </location>
</feature>
<feature type="compositionally biased region" description="Low complexity" evidence="1">
    <location>
        <begin position="10"/>
        <end position="22"/>
    </location>
</feature>
<feature type="compositionally biased region" description="Low complexity" evidence="1">
    <location>
        <begin position="309"/>
        <end position="318"/>
    </location>
</feature>
<organism evidence="3 4">
    <name type="scientific">Streptosporangium vulgare</name>
    <dbReference type="NCBI Taxonomy" id="46190"/>
    <lineage>
        <taxon>Bacteria</taxon>
        <taxon>Bacillati</taxon>
        <taxon>Actinomycetota</taxon>
        <taxon>Actinomycetes</taxon>
        <taxon>Streptosporangiales</taxon>
        <taxon>Streptosporangiaceae</taxon>
        <taxon>Streptosporangium</taxon>
    </lineage>
</organism>
<sequence length="848" mass="84725">MASTHRGHGPARPATGGTATRPAPRRAARTAPAAASSPPTPLPTVPRTSPPAVPPILLLAVLLAGFCVLLGVPGASRAFAASGAPGASGAVVTNASGAGTAGLSARTLPARVVIIGIPGLEWSDLDRERTPNLWKLAGEGGSASMSTRAVPPPERGITCPVAGWLTVSAGQRAGAAGTGCESPRAPETGPGGEASVPGWAELSAFNATTSYRPVLGQLGELATGAGLKVAAVGPGAALAAANKSGKIGKYAASVEQLGDLSPYGLIVVEAGDLTRAWTGGGPAPAGTSDGAPNDAPAATPGRAPDDAPGDAANGVPDGMGDAANGVPDGMTVQARREAVTGADRVVGAVLDRLPTSGGTGTTVLVGGLADTSVVPHLHVAIARGPSPDGGTYARGYLTATSTRQDGLVTNTDLTATAIGLLDLKIPHGVVGRAWLGDVPSGEPVAATVGKLADDDLASQVLREVRGPFFAVFVAVQILFYLLAAVAIRRGWGGSRALTAVRVVAVVSGAIAVSTFLAQLVPWWSLPAPMVWVIVTILGFACAIAGVALAGPWRAHPLGPLTVVAAVTSVALLADVMTGSALQVNAVTGYEPVTGGRFYGFSNIAFAVYSAGTILALAGIAQWLISRGRRTLALAVCAAYGGLAVFADGWPAWGADFGGVPAFLVGVAVFLILLSGGRVSPVKLVLVGLAGGLLIGAIAVADWLRPAEQRTHLGAFVQQVLDGEAWTVVGRKFAAMIGVTVGNWSLSLLSLVALAFLFLVLDRPSRWGASALGRAYALAPALRAGLLGALACALIGFLMNDSGIAIPAMALTVAVPLTLAACVRAVRLSPPTTPGRPSMPAASTAPPSP</sequence>
<feature type="region of interest" description="Disordered" evidence="1">
    <location>
        <begin position="278"/>
        <end position="323"/>
    </location>
</feature>
<feature type="transmembrane region" description="Helical" evidence="2">
    <location>
        <begin position="468"/>
        <end position="487"/>
    </location>
</feature>
<keyword evidence="2" id="KW-0472">Membrane</keyword>
<feature type="transmembrane region" description="Helical" evidence="2">
    <location>
        <begin position="732"/>
        <end position="760"/>
    </location>
</feature>
<reference evidence="3 4" key="1">
    <citation type="submission" date="2024-09" db="EMBL/GenBank/DDBJ databases">
        <authorList>
            <person name="Sun Q."/>
            <person name="Mori K."/>
        </authorList>
    </citation>
    <scope>NUCLEOTIDE SEQUENCE [LARGE SCALE GENOMIC DNA]</scope>
    <source>
        <strain evidence="3 4">JCM 3028</strain>
    </source>
</reference>
<dbReference type="EMBL" id="JBHMBS010000006">
    <property type="protein sequence ID" value="MFB9676720.1"/>
    <property type="molecule type" value="Genomic_DNA"/>
</dbReference>
<feature type="transmembrane region" description="Helical" evidence="2">
    <location>
        <begin position="562"/>
        <end position="583"/>
    </location>
</feature>
<feature type="transmembrane region" description="Helical" evidence="2">
    <location>
        <begin position="499"/>
        <end position="523"/>
    </location>
</feature>
<feature type="compositionally biased region" description="Low complexity" evidence="1">
    <location>
        <begin position="284"/>
        <end position="302"/>
    </location>
</feature>
<evidence type="ECO:0000313" key="4">
    <source>
        <dbReference type="Proteomes" id="UP001589610"/>
    </source>
</evidence>
<proteinExistence type="predicted"/>
<feature type="transmembrane region" description="Helical" evidence="2">
    <location>
        <begin position="631"/>
        <end position="652"/>
    </location>
</feature>
<evidence type="ECO:0000256" key="2">
    <source>
        <dbReference type="SAM" id="Phobius"/>
    </source>
</evidence>
<feature type="compositionally biased region" description="Pro residues" evidence="1">
    <location>
        <begin position="38"/>
        <end position="47"/>
    </location>
</feature>
<feature type="region of interest" description="Disordered" evidence="1">
    <location>
        <begin position="175"/>
        <end position="194"/>
    </location>
</feature>
<keyword evidence="2" id="KW-1133">Transmembrane helix</keyword>
<feature type="transmembrane region" description="Helical" evidence="2">
    <location>
        <begin position="529"/>
        <end position="550"/>
    </location>
</feature>
<evidence type="ECO:0000256" key="1">
    <source>
        <dbReference type="SAM" id="MobiDB-lite"/>
    </source>
</evidence>
<keyword evidence="2" id="KW-0812">Transmembrane</keyword>
<dbReference type="SUPFAM" id="SSF53649">
    <property type="entry name" value="Alkaline phosphatase-like"/>
    <property type="match status" value="1"/>
</dbReference>
<evidence type="ECO:0000313" key="3">
    <source>
        <dbReference type="EMBL" id="MFB9676720.1"/>
    </source>
</evidence>
<accession>A0ABV5TF59</accession>
<feature type="transmembrane region" description="Helical" evidence="2">
    <location>
        <begin position="603"/>
        <end position="624"/>
    </location>
</feature>